<dbReference type="Pfam" id="PF03069">
    <property type="entry name" value="FmdA_AmdA"/>
    <property type="match status" value="2"/>
</dbReference>
<organism evidence="2 3">
    <name type="scientific">Halomarina ordinaria</name>
    <dbReference type="NCBI Taxonomy" id="3033939"/>
    <lineage>
        <taxon>Archaea</taxon>
        <taxon>Methanobacteriati</taxon>
        <taxon>Methanobacteriota</taxon>
        <taxon>Stenosarchaea group</taxon>
        <taxon>Halobacteria</taxon>
        <taxon>Halobacteriales</taxon>
        <taxon>Natronomonadaceae</taxon>
        <taxon>Halomarina</taxon>
    </lineage>
</organism>
<dbReference type="AlphaFoldDB" id="A0ABD5UC34"/>
<evidence type="ECO:0000256" key="1">
    <source>
        <dbReference type="SAM" id="MobiDB-lite"/>
    </source>
</evidence>
<protein>
    <submittedName>
        <fullName evidence="2">Acetamidase/formamidase family protein</fullName>
    </submittedName>
</protein>
<dbReference type="NCBIfam" id="TIGR01409">
    <property type="entry name" value="TAT_signal_seq"/>
    <property type="match status" value="1"/>
</dbReference>
<comment type="caution">
    <text evidence="2">The sequence shown here is derived from an EMBL/GenBank/DDBJ whole genome shotgun (WGS) entry which is preliminary data.</text>
</comment>
<dbReference type="Gene3D" id="3.10.28.20">
    <property type="entry name" value="Acetamidase/Formamidase-like domains"/>
    <property type="match status" value="1"/>
</dbReference>
<name>A0ABD5UC34_9EURY</name>
<dbReference type="RefSeq" id="WP_304449851.1">
    <property type="nucleotide sequence ID" value="NZ_JARRAH010000003.1"/>
</dbReference>
<keyword evidence="3" id="KW-1185">Reference proteome</keyword>
<dbReference type="SUPFAM" id="SSF141130">
    <property type="entry name" value="Acetamidase/Formamidase-like"/>
    <property type="match status" value="1"/>
</dbReference>
<feature type="region of interest" description="Disordered" evidence="1">
    <location>
        <begin position="1"/>
        <end position="29"/>
    </location>
</feature>
<dbReference type="Proteomes" id="UP001596406">
    <property type="component" value="Unassembled WGS sequence"/>
</dbReference>
<dbReference type="InterPro" id="IPR004304">
    <property type="entry name" value="FmdA_AmdA"/>
</dbReference>
<dbReference type="InterPro" id="IPR019546">
    <property type="entry name" value="TAT_signal_bac_arc"/>
</dbReference>
<evidence type="ECO:0000313" key="3">
    <source>
        <dbReference type="Proteomes" id="UP001596406"/>
    </source>
</evidence>
<dbReference type="Gene3D" id="2.60.120.580">
    <property type="entry name" value="Acetamidase/Formamidase-like domains"/>
    <property type="match status" value="2"/>
</dbReference>
<dbReference type="InterPro" id="IPR006311">
    <property type="entry name" value="TAT_signal"/>
</dbReference>
<evidence type="ECO:0000313" key="2">
    <source>
        <dbReference type="EMBL" id="MFC6838132.1"/>
    </source>
</evidence>
<sequence>MNDEKTSRSGGELGSEPADDRVTFPSQETLRRRRFLKTAAGTAGAAIVAGSSITQAQESGTDNSNEHYEVEPTPENIQWGIFDPDREPVLEIESGDTVTFGCVLTAPDEEDHEQYLLDNGIAHSDIFEPEVTVGNEVEREGPHPVTGPVYVEDAEPGDILEVYVKDIEVSAPYGVSSASPSGALPETDFPEGDSQVIPFDEERETALFTDSVGVSLEQDVAFPLDPFMGIMAVSQRPSTGPLDTIAPSYFGGNMDNRRLGVGTTVYFPVSAEGALFWTGDGHASQGDGEVSLTAIETSLSPTLEFTLHKDVPLDWPVAETDDHYIPMGFSEDLDDAMVNAIREAISILVHQEGLDPLDAYRLCSINVDFNIAQVVDDMEIIDATIPKSMFSDGGGDLSVEDLATYQY</sequence>
<dbReference type="PROSITE" id="PS51318">
    <property type="entry name" value="TAT"/>
    <property type="match status" value="1"/>
</dbReference>
<feature type="region of interest" description="Disordered" evidence="1">
    <location>
        <begin position="49"/>
        <end position="70"/>
    </location>
</feature>
<proteinExistence type="predicted"/>
<dbReference type="PANTHER" id="PTHR31891">
    <property type="entry name" value="FORMAMIDASE C869.04-RELATED"/>
    <property type="match status" value="1"/>
</dbReference>
<reference evidence="2 3" key="1">
    <citation type="journal article" date="2019" name="Int. J. Syst. Evol. Microbiol.">
        <title>The Global Catalogue of Microorganisms (GCM) 10K type strain sequencing project: providing services to taxonomists for standard genome sequencing and annotation.</title>
        <authorList>
            <consortium name="The Broad Institute Genomics Platform"/>
            <consortium name="The Broad Institute Genome Sequencing Center for Infectious Disease"/>
            <person name="Wu L."/>
            <person name="Ma J."/>
        </authorList>
    </citation>
    <scope>NUCLEOTIDE SEQUENCE [LARGE SCALE GENOMIC DNA]</scope>
    <source>
        <strain evidence="2 3">PSRA2</strain>
    </source>
</reference>
<dbReference type="EMBL" id="JBHSXM010000003">
    <property type="protein sequence ID" value="MFC6838132.1"/>
    <property type="molecule type" value="Genomic_DNA"/>
</dbReference>
<gene>
    <name evidence="2" type="ORF">ACFQHK_16745</name>
</gene>
<accession>A0ABD5UC34</accession>
<dbReference type="PANTHER" id="PTHR31891:SF1">
    <property type="entry name" value="FORMAMIDASE C869.04-RELATED"/>
    <property type="match status" value="1"/>
</dbReference>